<keyword evidence="3" id="KW-0808">Transferase</keyword>
<dbReference type="GO" id="GO:0016757">
    <property type="term" value="F:glycosyltransferase activity"/>
    <property type="evidence" value="ECO:0007669"/>
    <property type="project" value="InterPro"/>
</dbReference>
<dbReference type="eggNOG" id="COG0438">
    <property type="taxonomic scope" value="Bacteria"/>
</dbReference>
<accession>B0CE29</accession>
<dbReference type="RefSeq" id="WP_012165728.1">
    <property type="nucleotide sequence ID" value="NC_009925.1"/>
</dbReference>
<evidence type="ECO:0000313" key="3">
    <source>
        <dbReference type="EMBL" id="ABW30503.1"/>
    </source>
</evidence>
<dbReference type="EMBL" id="CP000828">
    <property type="protein sequence ID" value="ABW30503.1"/>
    <property type="molecule type" value="Genomic_DNA"/>
</dbReference>
<dbReference type="PANTHER" id="PTHR45947:SF3">
    <property type="entry name" value="SULFOQUINOVOSYL TRANSFERASE SQD2"/>
    <property type="match status" value="1"/>
</dbReference>
<feature type="domain" description="Glycosyl transferase family 1" evidence="1">
    <location>
        <begin position="198"/>
        <end position="353"/>
    </location>
</feature>
<feature type="domain" description="Glycosyltransferase subfamily 4-like N-terminal" evidence="2">
    <location>
        <begin position="42"/>
        <end position="168"/>
    </location>
</feature>
<dbReference type="CDD" id="cd03801">
    <property type="entry name" value="GT4_PimA-like"/>
    <property type="match status" value="1"/>
</dbReference>
<dbReference type="HOGENOM" id="CLU_009583_5_1_3"/>
<dbReference type="InterPro" id="IPR001296">
    <property type="entry name" value="Glyco_trans_1"/>
</dbReference>
<dbReference type="STRING" id="329726.AM1_5549"/>
<gene>
    <name evidence="3" type="ordered locus">AM1_5549</name>
</gene>
<dbReference type="PANTHER" id="PTHR45947">
    <property type="entry name" value="SULFOQUINOVOSYL TRANSFERASE SQD2"/>
    <property type="match status" value="1"/>
</dbReference>
<name>B0CE29_ACAM1</name>
<dbReference type="Gene3D" id="3.40.50.2000">
    <property type="entry name" value="Glycogen Phosphorylase B"/>
    <property type="match status" value="2"/>
</dbReference>
<organism evidence="3 4">
    <name type="scientific">Acaryochloris marina (strain MBIC 11017)</name>
    <dbReference type="NCBI Taxonomy" id="329726"/>
    <lineage>
        <taxon>Bacteria</taxon>
        <taxon>Bacillati</taxon>
        <taxon>Cyanobacteriota</taxon>
        <taxon>Cyanophyceae</taxon>
        <taxon>Acaryochloridales</taxon>
        <taxon>Acaryochloridaceae</taxon>
        <taxon>Acaryochloris</taxon>
    </lineage>
</organism>
<keyword evidence="4" id="KW-1185">Reference proteome</keyword>
<reference evidence="3 4" key="1">
    <citation type="journal article" date="2008" name="Proc. Natl. Acad. Sci. U.S.A.">
        <title>Niche adaptation and genome expansion in the chlorophyll d-producing cyanobacterium Acaryochloris marina.</title>
        <authorList>
            <person name="Swingley W.D."/>
            <person name="Chen M."/>
            <person name="Cheung P.C."/>
            <person name="Conrad A.L."/>
            <person name="Dejesa L.C."/>
            <person name="Hao J."/>
            <person name="Honchak B.M."/>
            <person name="Karbach L.E."/>
            <person name="Kurdoglu A."/>
            <person name="Lahiri S."/>
            <person name="Mastrian S.D."/>
            <person name="Miyashita H."/>
            <person name="Page L."/>
            <person name="Ramakrishna P."/>
            <person name="Satoh S."/>
            <person name="Sattley W.M."/>
            <person name="Shimada Y."/>
            <person name="Taylor H.L."/>
            <person name="Tomo T."/>
            <person name="Tsuchiya T."/>
            <person name="Wang Z.T."/>
            <person name="Raymond J."/>
            <person name="Mimuro M."/>
            <person name="Blankenship R.E."/>
            <person name="Touchman J.W."/>
        </authorList>
    </citation>
    <scope>NUCLEOTIDE SEQUENCE [LARGE SCALE GENOMIC DNA]</scope>
    <source>
        <strain evidence="4">MBIC 11017</strain>
    </source>
</reference>
<dbReference type="KEGG" id="amr:AM1_5549"/>
<dbReference type="InterPro" id="IPR050194">
    <property type="entry name" value="Glycosyltransferase_grp1"/>
</dbReference>
<dbReference type="Pfam" id="PF13439">
    <property type="entry name" value="Glyco_transf_4"/>
    <property type="match status" value="1"/>
</dbReference>
<dbReference type="Pfam" id="PF00534">
    <property type="entry name" value="Glycos_transf_1"/>
    <property type="match status" value="1"/>
</dbReference>
<dbReference type="Proteomes" id="UP000000268">
    <property type="component" value="Chromosome"/>
</dbReference>
<dbReference type="InterPro" id="IPR028098">
    <property type="entry name" value="Glyco_trans_4-like_N"/>
</dbReference>
<dbReference type="AlphaFoldDB" id="B0CE29"/>
<evidence type="ECO:0000259" key="1">
    <source>
        <dbReference type="Pfam" id="PF00534"/>
    </source>
</evidence>
<protein>
    <submittedName>
        <fullName evidence="3">Glycosyl transferase, group 1 family protein, putative</fullName>
    </submittedName>
</protein>
<proteinExistence type="predicted"/>
<evidence type="ECO:0000259" key="2">
    <source>
        <dbReference type="Pfam" id="PF13439"/>
    </source>
</evidence>
<dbReference type="CAZy" id="GT4">
    <property type="family name" value="Glycosyltransferase Family 4"/>
</dbReference>
<dbReference type="OrthoDB" id="9790710at2"/>
<dbReference type="SUPFAM" id="SSF53756">
    <property type="entry name" value="UDP-Glycosyltransferase/glycogen phosphorylase"/>
    <property type="match status" value="1"/>
</dbReference>
<evidence type="ECO:0000313" key="4">
    <source>
        <dbReference type="Proteomes" id="UP000000268"/>
    </source>
</evidence>
<sequence length="378" mass="41731">MKNLRIAWLLTSAADYWHPMLKSLSDINPDTQAFVANWRGFAPGYEEAFKVDIVGERKVVSLRKSAASYGDNFTVMPLNIVNRLLKFKPDVIFCNSFGVWTILALLSKPIGKWRVVIAYEGSSPGVDYRNSNLRLSIRKAMVRAADACITNSHAGKQYLEECLAASAELVHLHPYEVPSGNALQASSAGEDLSHLEFKRPIFIFVGSVSVRKGISLLLKACTSLVQDGCQPFTVMIVGDGDQRQGLEEYCRTHNLEDYVKWIGKVDYQKLGAYFGYADIFVLPTLEDTWGMVVLESMAVGKAILCSQFAGASELVANDDNGYIFDPNDTNAFASVMKKFVDDPSLSQRMGERSSQIMAQYTPEAAAEFLASVAKGTLQ</sequence>